<dbReference type="Pfam" id="PF02452">
    <property type="entry name" value="PemK_toxin"/>
    <property type="match status" value="1"/>
</dbReference>
<dbReference type="AlphaFoldDB" id="A0A6J7KUR5"/>
<organism evidence="1">
    <name type="scientific">freshwater metagenome</name>
    <dbReference type="NCBI Taxonomy" id="449393"/>
    <lineage>
        <taxon>unclassified sequences</taxon>
        <taxon>metagenomes</taxon>
        <taxon>ecological metagenomes</taxon>
    </lineage>
</organism>
<proteinExistence type="predicted"/>
<dbReference type="GO" id="GO:0006402">
    <property type="term" value="P:mRNA catabolic process"/>
    <property type="evidence" value="ECO:0007669"/>
    <property type="project" value="TreeGrafter"/>
</dbReference>
<dbReference type="SUPFAM" id="SSF50118">
    <property type="entry name" value="Cell growth inhibitor/plasmid maintenance toxic component"/>
    <property type="match status" value="1"/>
</dbReference>
<dbReference type="Gene3D" id="2.30.30.110">
    <property type="match status" value="1"/>
</dbReference>
<name>A0A6J7KUR5_9ZZZZ</name>
<dbReference type="GO" id="GO:0004521">
    <property type="term" value="F:RNA endonuclease activity"/>
    <property type="evidence" value="ECO:0007669"/>
    <property type="project" value="TreeGrafter"/>
</dbReference>
<dbReference type="GO" id="GO:0016075">
    <property type="term" value="P:rRNA catabolic process"/>
    <property type="evidence" value="ECO:0007669"/>
    <property type="project" value="TreeGrafter"/>
</dbReference>
<reference evidence="1" key="1">
    <citation type="submission" date="2020-05" db="EMBL/GenBank/DDBJ databases">
        <authorList>
            <person name="Chiriac C."/>
            <person name="Salcher M."/>
            <person name="Ghai R."/>
            <person name="Kavagutti S V."/>
        </authorList>
    </citation>
    <scope>NUCLEOTIDE SEQUENCE</scope>
</reference>
<dbReference type="PANTHER" id="PTHR33988">
    <property type="entry name" value="ENDORIBONUCLEASE MAZF-RELATED"/>
    <property type="match status" value="1"/>
</dbReference>
<dbReference type="PANTHER" id="PTHR33988:SF2">
    <property type="entry name" value="ENDORIBONUCLEASE MAZF"/>
    <property type="match status" value="1"/>
</dbReference>
<evidence type="ECO:0000313" key="1">
    <source>
        <dbReference type="EMBL" id="CAB4959450.1"/>
    </source>
</evidence>
<dbReference type="InterPro" id="IPR003477">
    <property type="entry name" value="PemK-like"/>
</dbReference>
<dbReference type="GO" id="GO:0003677">
    <property type="term" value="F:DNA binding"/>
    <property type="evidence" value="ECO:0007669"/>
    <property type="project" value="InterPro"/>
</dbReference>
<sequence>MGPVVNRGEIWLAHVGKKRRPIIILTRSEVLEVRDLVTVAEVTTSIRGLNVEVKIDHVVVGLDSPSVINCDGLHTVTQASLTGPIGRVSEDVMRKVCSAITYAVGC</sequence>
<accession>A0A6J7KUR5</accession>
<protein>
    <submittedName>
        <fullName evidence="1">Unannotated protein</fullName>
    </submittedName>
</protein>
<dbReference type="InterPro" id="IPR011067">
    <property type="entry name" value="Plasmid_toxin/cell-grow_inhib"/>
</dbReference>
<gene>
    <name evidence="1" type="ORF">UFOPK3789_01194</name>
</gene>
<dbReference type="EMBL" id="CAFBNL010000085">
    <property type="protein sequence ID" value="CAB4959450.1"/>
    <property type="molecule type" value="Genomic_DNA"/>
</dbReference>